<dbReference type="VEuPathDB" id="FungiDB:CC1G_13999"/>
<dbReference type="HOGENOM" id="CLU_1023132_0_0_1"/>
<evidence type="ECO:0000313" key="3">
    <source>
        <dbReference type="Proteomes" id="UP000001861"/>
    </source>
</evidence>
<evidence type="ECO:0000256" key="1">
    <source>
        <dbReference type="SAM" id="MobiDB-lite"/>
    </source>
</evidence>
<gene>
    <name evidence="2" type="ORF">CC1G_13999</name>
</gene>
<dbReference type="RefSeq" id="XP_002911960.1">
    <property type="nucleotide sequence ID" value="XM_002911914.1"/>
</dbReference>
<dbReference type="EMBL" id="AACS02000002">
    <property type="protein sequence ID" value="EFI28466.1"/>
    <property type="molecule type" value="Genomic_DNA"/>
</dbReference>
<sequence length="272" mass="28262">MWLAHAGTGRRGEGKWDRGYKYNDPQFPWAFILNARGQGNREVMSSLSRYTHNDTYCVRPSGIPCVFFILLHQEAMRGGNRLPSTSQERTRTLLSVCSVEVEGTSLQKAEDLRVPGVGGLRLVAGNVGTLKTSNAGNGFLSPSDDSASCALEAFGTRHGGLVSNDGDIPLEAWSALESGGAVDGDGFGGGLNIPRGEADAGAALETGCAVDDALRAAGEDDRGRCPLEVHGAAHEAAWGTDGGGKGCGAGGEEVEGEEGEEGEDESGLAEHG</sequence>
<dbReference type="GeneID" id="9379084"/>
<accession>D6RKS3</accession>
<protein>
    <submittedName>
        <fullName evidence="2">Uncharacterized protein</fullName>
    </submittedName>
</protein>
<reference evidence="2 3" key="1">
    <citation type="journal article" date="2010" name="Proc. Natl. Acad. Sci. U.S.A.">
        <title>Insights into evolution of multicellular fungi from the assembled chromosomes of the mushroom Coprinopsis cinerea (Coprinus cinereus).</title>
        <authorList>
            <person name="Stajich J.E."/>
            <person name="Wilke S.K."/>
            <person name="Ahren D."/>
            <person name="Au C.H."/>
            <person name="Birren B.W."/>
            <person name="Borodovsky M."/>
            <person name="Burns C."/>
            <person name="Canback B."/>
            <person name="Casselton L.A."/>
            <person name="Cheng C.K."/>
            <person name="Deng J."/>
            <person name="Dietrich F.S."/>
            <person name="Fargo D.C."/>
            <person name="Farman M.L."/>
            <person name="Gathman A.C."/>
            <person name="Goldberg J."/>
            <person name="Guigo R."/>
            <person name="Hoegger P.J."/>
            <person name="Hooker J.B."/>
            <person name="Huggins A."/>
            <person name="James T.Y."/>
            <person name="Kamada T."/>
            <person name="Kilaru S."/>
            <person name="Kodira C."/>
            <person name="Kues U."/>
            <person name="Kupfer D."/>
            <person name="Kwan H.S."/>
            <person name="Lomsadze A."/>
            <person name="Li W."/>
            <person name="Lilly W.W."/>
            <person name="Ma L.J."/>
            <person name="Mackey A.J."/>
            <person name="Manning G."/>
            <person name="Martin F."/>
            <person name="Muraguchi H."/>
            <person name="Natvig D.O."/>
            <person name="Palmerini H."/>
            <person name="Ramesh M.A."/>
            <person name="Rehmeyer C.J."/>
            <person name="Roe B.A."/>
            <person name="Shenoy N."/>
            <person name="Stanke M."/>
            <person name="Ter-Hovhannisyan V."/>
            <person name="Tunlid A."/>
            <person name="Velagapudi R."/>
            <person name="Vision T.J."/>
            <person name="Zeng Q."/>
            <person name="Zolan M.E."/>
            <person name="Pukkila P.J."/>
        </authorList>
    </citation>
    <scope>NUCLEOTIDE SEQUENCE [LARGE SCALE GENOMIC DNA]</scope>
    <source>
        <strain evidence="3">Okayama-7 / 130 / ATCC MYA-4618 / FGSC 9003</strain>
    </source>
</reference>
<keyword evidence="3" id="KW-1185">Reference proteome</keyword>
<dbReference type="InParanoid" id="D6RKS3"/>
<feature type="compositionally biased region" description="Gly residues" evidence="1">
    <location>
        <begin position="240"/>
        <end position="251"/>
    </location>
</feature>
<proteinExistence type="predicted"/>
<dbReference type="AlphaFoldDB" id="D6RKS3"/>
<evidence type="ECO:0000313" key="2">
    <source>
        <dbReference type="EMBL" id="EFI28466.1"/>
    </source>
</evidence>
<organism evidence="2 3">
    <name type="scientific">Coprinopsis cinerea (strain Okayama-7 / 130 / ATCC MYA-4618 / FGSC 9003)</name>
    <name type="common">Inky cap fungus</name>
    <name type="synonym">Hormographiella aspergillata</name>
    <dbReference type="NCBI Taxonomy" id="240176"/>
    <lineage>
        <taxon>Eukaryota</taxon>
        <taxon>Fungi</taxon>
        <taxon>Dikarya</taxon>
        <taxon>Basidiomycota</taxon>
        <taxon>Agaricomycotina</taxon>
        <taxon>Agaricomycetes</taxon>
        <taxon>Agaricomycetidae</taxon>
        <taxon>Agaricales</taxon>
        <taxon>Agaricineae</taxon>
        <taxon>Psathyrellaceae</taxon>
        <taxon>Coprinopsis</taxon>
    </lineage>
</organism>
<feature type="compositionally biased region" description="Acidic residues" evidence="1">
    <location>
        <begin position="252"/>
        <end position="272"/>
    </location>
</feature>
<dbReference type="KEGG" id="cci:CC1G_13999"/>
<feature type="region of interest" description="Disordered" evidence="1">
    <location>
        <begin position="236"/>
        <end position="272"/>
    </location>
</feature>
<comment type="caution">
    <text evidence="2">The sequence shown here is derived from an EMBL/GenBank/DDBJ whole genome shotgun (WGS) entry which is preliminary data.</text>
</comment>
<name>D6RKS3_COPC7</name>
<dbReference type="Proteomes" id="UP000001861">
    <property type="component" value="Unassembled WGS sequence"/>
</dbReference>